<comment type="catalytic activity">
    <reaction evidence="4">
        <text>O-phospho-L-seryl-[protein] + H2O = L-seryl-[protein] + phosphate</text>
        <dbReference type="Rhea" id="RHEA:20629"/>
        <dbReference type="Rhea" id="RHEA-COMP:9863"/>
        <dbReference type="Rhea" id="RHEA-COMP:11604"/>
        <dbReference type="ChEBI" id="CHEBI:15377"/>
        <dbReference type="ChEBI" id="CHEBI:29999"/>
        <dbReference type="ChEBI" id="CHEBI:43474"/>
        <dbReference type="ChEBI" id="CHEBI:83421"/>
        <dbReference type="EC" id="3.1.3.16"/>
    </reaction>
</comment>
<sequence>MGVSSFTLSSGMRGKKNNKHVLDCDESLGHCFSYVSPLQSTPSVIDENRLSSPSSSSSSSSSSSFRSIFGASVSANATATGCVLESSPNFAALPIQFNSNRIGFDGVSSFSGPITGEKGRASGTSLLRSLSERTRKLSVVPVRYSGRRRDGIDRTSVNRGDGGGSVEWAHGKAGEDRVHVVVSEENKWLFVGIYDGFNGPGAPEFLVSNLYRTVIDQLRLTFSEEDEEAKDRKESVSNAGTPQKKNHESTHSDHHHHHHHSSPLSVLKNGFRNFRKENGSWGWSHKAKKGEESDFDLDARFRRRLRQFTGSEDHSSVFGALSKAMETIELNYLKLTEAALSEHPELAIMGSGALVVFVRGKDVYVMNLGDSSAVIAQMGENTSPELTTALELTVNHSTNNIEEVERIKEEHQDDPRCIVGEKVKGRLKLTRAFGVGYLKQPKLNNGLLKILQSEYIGNGPYISASPSLYHHKLDPNDRFLVVSSDGLYQYFTNQEVISHVHNFIQKFPDGDPAQSLVEELLFRAASNAGMDLKELLEIPQGARRKFHDDVTVIVIFIEGRIWKSSG</sequence>
<evidence type="ECO:0000256" key="2">
    <source>
        <dbReference type="ARBA" id="ARBA00022801"/>
    </source>
</evidence>
<dbReference type="SMART" id="SM00332">
    <property type="entry name" value="PP2Cc"/>
    <property type="match status" value="1"/>
</dbReference>
<evidence type="ECO:0000259" key="7">
    <source>
        <dbReference type="PROSITE" id="PS51746"/>
    </source>
</evidence>
<evidence type="ECO:0000256" key="3">
    <source>
        <dbReference type="ARBA" id="ARBA00022912"/>
    </source>
</evidence>
<dbReference type="SUPFAM" id="SSF81606">
    <property type="entry name" value="PP2C-like"/>
    <property type="match status" value="1"/>
</dbReference>
<reference evidence="9" key="1">
    <citation type="journal article" date="2016" name="Nature">
        <title>The genome of the seagrass Zostera marina reveals angiosperm adaptation to the sea.</title>
        <authorList>
            <person name="Olsen J.L."/>
            <person name="Rouze P."/>
            <person name="Verhelst B."/>
            <person name="Lin Y.-C."/>
            <person name="Bayer T."/>
            <person name="Collen J."/>
            <person name="Dattolo E."/>
            <person name="De Paoli E."/>
            <person name="Dittami S."/>
            <person name="Maumus F."/>
            <person name="Michel G."/>
            <person name="Kersting A."/>
            <person name="Lauritano C."/>
            <person name="Lohaus R."/>
            <person name="Toepel M."/>
            <person name="Tonon T."/>
            <person name="Vanneste K."/>
            <person name="Amirebrahimi M."/>
            <person name="Brakel J."/>
            <person name="Bostroem C."/>
            <person name="Chovatia M."/>
            <person name="Grimwood J."/>
            <person name="Jenkins J.W."/>
            <person name="Jueterbock A."/>
            <person name="Mraz A."/>
            <person name="Stam W.T."/>
            <person name="Tice H."/>
            <person name="Bornberg-Bauer E."/>
            <person name="Green P.J."/>
            <person name="Pearson G.A."/>
            <person name="Procaccini G."/>
            <person name="Duarte C.M."/>
            <person name="Schmutz J."/>
            <person name="Reusch T.B.H."/>
            <person name="Van de Peer Y."/>
        </authorList>
    </citation>
    <scope>NUCLEOTIDE SEQUENCE [LARGE SCALE GENOMIC DNA]</scope>
    <source>
        <strain evidence="9">cv. Finnish</strain>
    </source>
</reference>
<dbReference type="PROSITE" id="PS51746">
    <property type="entry name" value="PPM_2"/>
    <property type="match status" value="1"/>
</dbReference>
<evidence type="ECO:0000313" key="9">
    <source>
        <dbReference type="Proteomes" id="UP000036987"/>
    </source>
</evidence>
<keyword evidence="9" id="KW-1185">Reference proteome</keyword>
<organism evidence="8 9">
    <name type="scientific">Zostera marina</name>
    <name type="common">Eelgrass</name>
    <dbReference type="NCBI Taxonomy" id="29655"/>
    <lineage>
        <taxon>Eukaryota</taxon>
        <taxon>Viridiplantae</taxon>
        <taxon>Streptophyta</taxon>
        <taxon>Embryophyta</taxon>
        <taxon>Tracheophyta</taxon>
        <taxon>Spermatophyta</taxon>
        <taxon>Magnoliopsida</taxon>
        <taxon>Liliopsida</taxon>
        <taxon>Zosteraceae</taxon>
        <taxon>Zostera</taxon>
    </lineage>
</organism>
<dbReference type="InterPro" id="IPR001932">
    <property type="entry name" value="PPM-type_phosphatase-like_dom"/>
</dbReference>
<evidence type="ECO:0000313" key="8">
    <source>
        <dbReference type="EMBL" id="KMZ59565.1"/>
    </source>
</evidence>
<dbReference type="PANTHER" id="PTHR13832">
    <property type="entry name" value="PROTEIN PHOSPHATASE 2C"/>
    <property type="match status" value="1"/>
</dbReference>
<proteinExistence type="predicted"/>
<comment type="caution">
    <text evidence="8">The sequence shown here is derived from an EMBL/GenBank/DDBJ whole genome shotgun (WGS) entry which is preliminary data.</text>
</comment>
<accession>A0A0K9NUD5</accession>
<evidence type="ECO:0000256" key="6">
    <source>
        <dbReference type="SAM" id="MobiDB-lite"/>
    </source>
</evidence>
<dbReference type="Proteomes" id="UP000036987">
    <property type="component" value="Unassembled WGS sequence"/>
</dbReference>
<dbReference type="EMBL" id="LFYR01001770">
    <property type="protein sequence ID" value="KMZ59565.1"/>
    <property type="molecule type" value="Genomic_DNA"/>
</dbReference>
<feature type="region of interest" description="Disordered" evidence="6">
    <location>
        <begin position="150"/>
        <end position="169"/>
    </location>
</feature>
<gene>
    <name evidence="8" type="ORF">ZOSMA_67G00580</name>
</gene>
<dbReference type="InterPro" id="IPR036457">
    <property type="entry name" value="PPM-type-like_dom_sf"/>
</dbReference>
<dbReference type="GO" id="GO:0007165">
    <property type="term" value="P:signal transduction"/>
    <property type="evidence" value="ECO:0000318"/>
    <property type="project" value="GO_Central"/>
</dbReference>
<dbReference type="CDD" id="cd00143">
    <property type="entry name" value="PP2Cc"/>
    <property type="match status" value="1"/>
</dbReference>
<evidence type="ECO:0000256" key="4">
    <source>
        <dbReference type="ARBA" id="ARBA00047761"/>
    </source>
</evidence>
<dbReference type="AlphaFoldDB" id="A0A0K9NUD5"/>
<dbReference type="OrthoDB" id="420076at2759"/>
<evidence type="ECO:0000256" key="1">
    <source>
        <dbReference type="ARBA" id="ARBA00013081"/>
    </source>
</evidence>
<evidence type="ECO:0000256" key="5">
    <source>
        <dbReference type="ARBA" id="ARBA00048336"/>
    </source>
</evidence>
<dbReference type="PANTHER" id="PTHR13832:SF301">
    <property type="entry name" value="PROTEIN PHOSPHATASE 2C 29"/>
    <property type="match status" value="1"/>
</dbReference>
<feature type="region of interest" description="Disordered" evidence="6">
    <location>
        <begin position="225"/>
        <end position="265"/>
    </location>
</feature>
<name>A0A0K9NUD5_ZOSMR</name>
<dbReference type="GO" id="GO:0004722">
    <property type="term" value="F:protein serine/threonine phosphatase activity"/>
    <property type="evidence" value="ECO:0000318"/>
    <property type="project" value="GO_Central"/>
</dbReference>
<feature type="domain" description="PPM-type phosphatase" evidence="7">
    <location>
        <begin position="160"/>
        <end position="557"/>
    </location>
</feature>
<keyword evidence="2" id="KW-0378">Hydrolase</keyword>
<dbReference type="InterPro" id="IPR015655">
    <property type="entry name" value="PP2C"/>
</dbReference>
<dbReference type="EC" id="3.1.3.16" evidence="1"/>
<comment type="catalytic activity">
    <reaction evidence="5">
        <text>O-phospho-L-threonyl-[protein] + H2O = L-threonyl-[protein] + phosphate</text>
        <dbReference type="Rhea" id="RHEA:47004"/>
        <dbReference type="Rhea" id="RHEA-COMP:11060"/>
        <dbReference type="Rhea" id="RHEA-COMP:11605"/>
        <dbReference type="ChEBI" id="CHEBI:15377"/>
        <dbReference type="ChEBI" id="CHEBI:30013"/>
        <dbReference type="ChEBI" id="CHEBI:43474"/>
        <dbReference type="ChEBI" id="CHEBI:61977"/>
        <dbReference type="EC" id="3.1.3.16"/>
    </reaction>
</comment>
<dbReference type="STRING" id="29655.A0A0K9NUD5"/>
<dbReference type="OMA" id="WAPRING"/>
<keyword evidence="3" id="KW-0904">Protein phosphatase</keyword>
<protein>
    <recommendedName>
        <fullName evidence="1">protein-serine/threonine phosphatase</fullName>
        <ecNumber evidence="1">3.1.3.16</ecNumber>
    </recommendedName>
</protein>
<dbReference type="Gene3D" id="3.60.40.10">
    <property type="entry name" value="PPM-type phosphatase domain"/>
    <property type="match status" value="1"/>
</dbReference>
<dbReference type="Pfam" id="PF00481">
    <property type="entry name" value="PP2C"/>
    <property type="match status" value="1"/>
</dbReference>